<keyword evidence="2" id="KW-0732">Signal</keyword>
<evidence type="ECO:0000256" key="2">
    <source>
        <dbReference type="SAM" id="SignalP"/>
    </source>
</evidence>
<dbReference type="EMBL" id="PQFZ01000024">
    <property type="protein sequence ID" value="POR46526.1"/>
    <property type="molecule type" value="Genomic_DNA"/>
</dbReference>
<keyword evidence="1" id="KW-0812">Transmembrane</keyword>
<accession>A0A2S4LVQ4</accession>
<reference evidence="3 4" key="1">
    <citation type="submission" date="2018-01" db="EMBL/GenBank/DDBJ databases">
        <title>Genomic Encyclopedia of Type Strains, Phase III (KMG-III): the genomes of soil and plant-associated and newly described type strains.</title>
        <authorList>
            <person name="Whitman W."/>
        </authorList>
    </citation>
    <scope>NUCLEOTIDE SEQUENCE [LARGE SCALE GENOMIC DNA]</scope>
    <source>
        <strain evidence="3 4">1131</strain>
    </source>
</reference>
<keyword evidence="4" id="KW-1185">Reference proteome</keyword>
<evidence type="ECO:0000256" key="1">
    <source>
        <dbReference type="SAM" id="Phobius"/>
    </source>
</evidence>
<organism evidence="3 4">
    <name type="scientific">Bosea psychrotolerans</name>
    <dbReference type="NCBI Taxonomy" id="1871628"/>
    <lineage>
        <taxon>Bacteria</taxon>
        <taxon>Pseudomonadati</taxon>
        <taxon>Pseudomonadota</taxon>
        <taxon>Alphaproteobacteria</taxon>
        <taxon>Hyphomicrobiales</taxon>
        <taxon>Boseaceae</taxon>
        <taxon>Bosea</taxon>
    </lineage>
</organism>
<feature type="signal peptide" evidence="2">
    <location>
        <begin position="1"/>
        <end position="25"/>
    </location>
</feature>
<dbReference type="AlphaFoldDB" id="A0A2S4LVQ4"/>
<gene>
    <name evidence="3" type="ORF">CYD53_12454</name>
</gene>
<dbReference type="RefSeq" id="WP_103721063.1">
    <property type="nucleotide sequence ID" value="NZ_PQFZ01000024.1"/>
</dbReference>
<protein>
    <recommendedName>
        <fullName evidence="5">PXPV repeat-containing protein</fullName>
    </recommendedName>
</protein>
<keyword evidence="1" id="KW-1133">Transmembrane helix</keyword>
<keyword evidence="1" id="KW-0472">Membrane</keyword>
<sequence length="92" mass="9830">MRIAIKTVIGSIVAASLFVSSGAQAWTRRDNLFAGALAGATVGALAGSAFAAPPLYSYRAPPAWHAYPPPRARIEVYHSDVWGDDPDDDWDD</sequence>
<feature type="transmembrane region" description="Helical" evidence="1">
    <location>
        <begin position="32"/>
        <end position="52"/>
    </location>
</feature>
<evidence type="ECO:0000313" key="3">
    <source>
        <dbReference type="EMBL" id="POR46526.1"/>
    </source>
</evidence>
<name>A0A2S4LVQ4_9HYPH</name>
<evidence type="ECO:0000313" key="4">
    <source>
        <dbReference type="Proteomes" id="UP000236919"/>
    </source>
</evidence>
<comment type="caution">
    <text evidence="3">The sequence shown here is derived from an EMBL/GenBank/DDBJ whole genome shotgun (WGS) entry which is preliminary data.</text>
</comment>
<feature type="chain" id="PRO_5015546366" description="PXPV repeat-containing protein" evidence="2">
    <location>
        <begin position="26"/>
        <end position="92"/>
    </location>
</feature>
<dbReference type="Proteomes" id="UP000236919">
    <property type="component" value="Unassembled WGS sequence"/>
</dbReference>
<evidence type="ECO:0008006" key="5">
    <source>
        <dbReference type="Google" id="ProtNLM"/>
    </source>
</evidence>
<proteinExistence type="predicted"/>